<dbReference type="AlphaFoldDB" id="A0A1H9B2A9"/>
<name>A0A1H9B2A9_9SPIR</name>
<accession>A0A1H9B2A9</accession>
<dbReference type="RefSeq" id="WP_074640662.1">
    <property type="nucleotide sequence ID" value="NZ_FOFU01000001.1"/>
</dbReference>
<organism evidence="1 2">
    <name type="scientific">Treponema bryantii</name>
    <dbReference type="NCBI Taxonomy" id="163"/>
    <lineage>
        <taxon>Bacteria</taxon>
        <taxon>Pseudomonadati</taxon>
        <taxon>Spirochaetota</taxon>
        <taxon>Spirochaetia</taxon>
        <taxon>Spirochaetales</taxon>
        <taxon>Treponemataceae</taxon>
        <taxon>Treponema</taxon>
    </lineage>
</organism>
<gene>
    <name evidence="1" type="ORF">SAMN04487977_101552</name>
</gene>
<sequence length="115" mass="13566">MTENQYEKITRLYKSIKDLEDNETELSRVIDLPIDIMLGCVTDGIRQYKYEQEGKNLPLDRITDKIFFENQGKIKQIIVDILEGELTKVRVEKNDLKLKFKEVEVKINDNTKTDK</sequence>
<dbReference type="Proteomes" id="UP000182360">
    <property type="component" value="Unassembled WGS sequence"/>
</dbReference>
<dbReference type="EMBL" id="FOFU01000001">
    <property type="protein sequence ID" value="SEP83084.1"/>
    <property type="molecule type" value="Genomic_DNA"/>
</dbReference>
<evidence type="ECO:0000313" key="2">
    <source>
        <dbReference type="Proteomes" id="UP000182360"/>
    </source>
</evidence>
<keyword evidence="2" id="KW-1185">Reference proteome</keyword>
<protein>
    <submittedName>
        <fullName evidence="1">Uncharacterized protein</fullName>
    </submittedName>
</protein>
<reference evidence="1 2" key="1">
    <citation type="submission" date="2016-10" db="EMBL/GenBank/DDBJ databases">
        <authorList>
            <person name="de Groot N.N."/>
        </authorList>
    </citation>
    <scope>NUCLEOTIDE SEQUENCE [LARGE SCALE GENOMIC DNA]</scope>
    <source>
        <strain evidence="1 2">B25</strain>
    </source>
</reference>
<proteinExistence type="predicted"/>
<evidence type="ECO:0000313" key="1">
    <source>
        <dbReference type="EMBL" id="SEP83084.1"/>
    </source>
</evidence>